<dbReference type="SUPFAM" id="SSF46906">
    <property type="entry name" value="Ribosomal protein L11, C-terminal domain"/>
    <property type="match status" value="1"/>
</dbReference>
<sequence length="142" mass="15052">MAKKIESYIKLQVPAAEANPSPPVGPALGQHGVNIMDFCKAFNAQTQELDKGMPVPVIITVYNDRSFTFVTKTPPAAVLLRKVTGIAKGSGEPHINKVGTVTRAQLEEVANIKMKDLNANDLDAAVQIVAGTARSMGLVVEG</sequence>
<evidence type="ECO:0000256" key="10">
    <source>
        <dbReference type="RuleBase" id="RU003979"/>
    </source>
</evidence>
<dbReference type="SMART" id="SM00649">
    <property type="entry name" value="RL11"/>
    <property type="match status" value="1"/>
</dbReference>
<dbReference type="Proteomes" id="UP000068905">
    <property type="component" value="Chromosome"/>
</dbReference>
<dbReference type="OrthoDB" id="9802408at2"/>
<proteinExistence type="inferred from homology"/>
<dbReference type="InterPro" id="IPR020784">
    <property type="entry name" value="Ribosomal_uL11_N"/>
</dbReference>
<feature type="domain" description="Large ribosomal subunit protein uL11 C-terminal" evidence="11">
    <location>
        <begin position="72"/>
        <end position="140"/>
    </location>
</feature>
<dbReference type="CDD" id="cd00349">
    <property type="entry name" value="Ribosomal_L11"/>
    <property type="match status" value="1"/>
</dbReference>
<dbReference type="FunFam" id="1.10.10.250:FF:000001">
    <property type="entry name" value="50S ribosomal protein L11"/>
    <property type="match status" value="1"/>
</dbReference>
<dbReference type="PANTHER" id="PTHR11661:SF1">
    <property type="entry name" value="LARGE RIBOSOMAL SUBUNIT PROTEIN UL11M"/>
    <property type="match status" value="1"/>
</dbReference>
<dbReference type="PATRIC" id="fig|1125411.7.peg.440"/>
<dbReference type="Gene3D" id="1.10.10.250">
    <property type="entry name" value="Ribosomal protein L11, C-terminal domain"/>
    <property type="match status" value="1"/>
</dbReference>
<evidence type="ECO:0000256" key="6">
    <source>
        <dbReference type="ARBA" id="ARBA00023274"/>
    </source>
</evidence>
<evidence type="ECO:0000313" key="14">
    <source>
        <dbReference type="Proteomes" id="UP000068905"/>
    </source>
</evidence>
<comment type="similarity">
    <text evidence="1 8 9">Belongs to the universal ribosomal protein uL11 family.</text>
</comment>
<dbReference type="Pfam" id="PF00298">
    <property type="entry name" value="Ribosomal_L11"/>
    <property type="match status" value="1"/>
</dbReference>
<dbReference type="FunFam" id="3.30.1550.10:FF:000001">
    <property type="entry name" value="50S ribosomal protein L11"/>
    <property type="match status" value="1"/>
</dbReference>
<dbReference type="HAMAP" id="MF_00736">
    <property type="entry name" value="Ribosomal_uL11"/>
    <property type="match status" value="1"/>
</dbReference>
<comment type="PTM">
    <text evidence="8 10">One or more lysine residues are methylated.</text>
</comment>
<dbReference type="KEGG" id="tsn:W908_02245"/>
<dbReference type="InterPro" id="IPR036796">
    <property type="entry name" value="Ribosomal_uL11_N_sf"/>
</dbReference>
<keyword evidence="3 8" id="KW-0699">rRNA-binding</keyword>
<dbReference type="InterPro" id="IPR000911">
    <property type="entry name" value="Ribosomal_uL11"/>
</dbReference>
<keyword evidence="2 8" id="KW-0488">Methylation</keyword>
<accession>A0A0M4L4R9</accession>
<dbReference type="GO" id="GO:0070180">
    <property type="term" value="F:large ribosomal subunit rRNA binding"/>
    <property type="evidence" value="ECO:0007669"/>
    <property type="project" value="UniProtKB-UniRule"/>
</dbReference>
<evidence type="ECO:0000256" key="9">
    <source>
        <dbReference type="RuleBase" id="RU003978"/>
    </source>
</evidence>
<dbReference type="GO" id="GO:0022625">
    <property type="term" value="C:cytosolic large ribosomal subunit"/>
    <property type="evidence" value="ECO:0007669"/>
    <property type="project" value="TreeGrafter"/>
</dbReference>
<evidence type="ECO:0000256" key="8">
    <source>
        <dbReference type="HAMAP-Rule" id="MF_00736"/>
    </source>
</evidence>
<keyword evidence="14" id="KW-1185">Reference proteome</keyword>
<dbReference type="RefSeq" id="WP_020024538.1">
    <property type="nucleotide sequence ID" value="NZ_CP006911.1"/>
</dbReference>
<feature type="domain" description="Large ribosomal subunit protein uL11 N-terminal" evidence="12">
    <location>
        <begin position="9"/>
        <end position="67"/>
    </location>
</feature>
<organism evidence="13 14">
    <name type="scientific">Candidatus Pseudothioglobus singularis PS1</name>
    <dbReference type="NCBI Taxonomy" id="1125411"/>
    <lineage>
        <taxon>Bacteria</taxon>
        <taxon>Pseudomonadati</taxon>
        <taxon>Pseudomonadota</taxon>
        <taxon>Gammaproteobacteria</taxon>
        <taxon>Candidatus Pseudothioglobaceae</taxon>
        <taxon>Candidatus Pseudothioglobus</taxon>
    </lineage>
</organism>
<dbReference type="SUPFAM" id="SSF54747">
    <property type="entry name" value="Ribosomal L11/L12e N-terminal domain"/>
    <property type="match status" value="1"/>
</dbReference>
<evidence type="ECO:0000256" key="1">
    <source>
        <dbReference type="ARBA" id="ARBA00010537"/>
    </source>
</evidence>
<comment type="function">
    <text evidence="8 10">Forms part of the ribosomal stalk which helps the ribosome interact with GTP-bound translation factors.</text>
</comment>
<dbReference type="InterPro" id="IPR036769">
    <property type="entry name" value="Ribosomal_uL11_C_sf"/>
</dbReference>
<reference evidence="13 14" key="1">
    <citation type="journal article" date="2015" name="Genome Announc.">
        <title>Genome Sequence of 'Candidatus Thioglobus singularis' Strain PS1, a Mixotroph from the SUP05 Clade of Marine Gammaproteobacteria.</title>
        <authorList>
            <person name="Marshall K.T."/>
            <person name="Morris R.M."/>
        </authorList>
    </citation>
    <scope>NUCLEOTIDE SEQUENCE [LARGE SCALE GENOMIC DNA]</scope>
    <source>
        <strain evidence="13 14">PS1</strain>
    </source>
</reference>
<protein>
    <recommendedName>
        <fullName evidence="8">Large ribosomal subunit protein uL11</fullName>
    </recommendedName>
</protein>
<dbReference type="PANTHER" id="PTHR11661">
    <property type="entry name" value="60S RIBOSOMAL PROTEIN L12"/>
    <property type="match status" value="1"/>
</dbReference>
<dbReference type="GO" id="GO:0003735">
    <property type="term" value="F:structural constituent of ribosome"/>
    <property type="evidence" value="ECO:0007669"/>
    <property type="project" value="InterPro"/>
</dbReference>
<dbReference type="InterPro" id="IPR006519">
    <property type="entry name" value="Ribosomal_uL11_bac-typ"/>
</dbReference>
<gene>
    <name evidence="8" type="primary">rplK</name>
    <name evidence="13" type="ORF">W908_02245</name>
</gene>
<dbReference type="STRING" id="1125411.W908_02245"/>
<dbReference type="InterPro" id="IPR020783">
    <property type="entry name" value="Ribosomal_uL11_C"/>
</dbReference>
<evidence type="ECO:0000256" key="2">
    <source>
        <dbReference type="ARBA" id="ARBA00022481"/>
    </source>
</evidence>
<evidence type="ECO:0000256" key="4">
    <source>
        <dbReference type="ARBA" id="ARBA00022884"/>
    </source>
</evidence>
<comment type="subunit">
    <text evidence="7">Part of the ribosomal stalk of the 50S ribosomal subunit. Interacts with L10 and the large rRNA to form the base of the stalk. L10 forms an elongated spine to which 2 L12 dimers bind in a sequential fashion forming a pentameric L10(L12)2(L12)2 complex.</text>
</comment>
<evidence type="ECO:0000313" key="13">
    <source>
        <dbReference type="EMBL" id="ALE01526.1"/>
    </source>
</evidence>
<dbReference type="GO" id="GO:0006412">
    <property type="term" value="P:translation"/>
    <property type="evidence" value="ECO:0007669"/>
    <property type="project" value="UniProtKB-UniRule"/>
</dbReference>
<keyword evidence="4 8" id="KW-0694">RNA-binding</keyword>
<evidence type="ECO:0000259" key="11">
    <source>
        <dbReference type="Pfam" id="PF00298"/>
    </source>
</evidence>
<comment type="subunit">
    <text evidence="8">Part of the ribosomal stalk of the 50S ribosomal subunit. Interacts with L10 and the large rRNA to form the base of the stalk. L10 forms an elongated spine to which L12 dimers bind in a sequential fashion forming a multimeric L10(L12)X complex.</text>
</comment>
<keyword evidence="6 8" id="KW-0687">Ribonucleoprotein</keyword>
<dbReference type="Pfam" id="PF03946">
    <property type="entry name" value="Ribosomal_L11_N"/>
    <property type="match status" value="1"/>
</dbReference>
<evidence type="ECO:0000256" key="7">
    <source>
        <dbReference type="ARBA" id="ARBA00062905"/>
    </source>
</evidence>
<evidence type="ECO:0000256" key="5">
    <source>
        <dbReference type="ARBA" id="ARBA00022980"/>
    </source>
</evidence>
<keyword evidence="5 8" id="KW-0689">Ribosomal protein</keyword>
<evidence type="ECO:0000256" key="3">
    <source>
        <dbReference type="ARBA" id="ARBA00022730"/>
    </source>
</evidence>
<dbReference type="EMBL" id="CP006911">
    <property type="protein sequence ID" value="ALE01526.1"/>
    <property type="molecule type" value="Genomic_DNA"/>
</dbReference>
<dbReference type="NCBIfam" id="TIGR01632">
    <property type="entry name" value="L11_bact"/>
    <property type="match status" value="1"/>
</dbReference>
<evidence type="ECO:0000259" key="12">
    <source>
        <dbReference type="Pfam" id="PF03946"/>
    </source>
</evidence>
<dbReference type="AlphaFoldDB" id="A0A0M4L4R9"/>
<dbReference type="Gene3D" id="3.30.1550.10">
    <property type="entry name" value="Ribosomal protein L11/L12, N-terminal domain"/>
    <property type="match status" value="1"/>
</dbReference>
<name>A0A0M4L4R9_9GAMM</name>